<evidence type="ECO:0000313" key="9">
    <source>
        <dbReference type="EMBL" id="MBF5054709.1"/>
    </source>
</evidence>
<dbReference type="PANTHER" id="PTHR43531:SF14">
    <property type="entry name" value="METHYL-ACCEPTING CHEMOTAXIS PROTEIN I-RELATED"/>
    <property type="match status" value="1"/>
</dbReference>
<evidence type="ECO:0000256" key="6">
    <source>
        <dbReference type="SAM" id="Phobius"/>
    </source>
</evidence>
<keyword evidence="6" id="KW-1133">Transmembrane helix</keyword>
<keyword evidence="6" id="KW-0472">Membrane</keyword>
<feature type="transmembrane region" description="Helical" evidence="6">
    <location>
        <begin position="193"/>
        <end position="216"/>
    </location>
</feature>
<evidence type="ECO:0000259" key="8">
    <source>
        <dbReference type="PROSITE" id="PS50885"/>
    </source>
</evidence>
<accession>A0ABS0AKP9</accession>
<feature type="transmembrane region" description="Helical" evidence="6">
    <location>
        <begin position="12"/>
        <end position="33"/>
    </location>
</feature>
<keyword evidence="5" id="KW-0175">Coiled coil</keyword>
<evidence type="ECO:0000256" key="1">
    <source>
        <dbReference type="ARBA" id="ARBA00022481"/>
    </source>
</evidence>
<dbReference type="PROSITE" id="PS50111">
    <property type="entry name" value="CHEMOTAXIS_TRANSDUC_2"/>
    <property type="match status" value="1"/>
</dbReference>
<evidence type="ECO:0000259" key="7">
    <source>
        <dbReference type="PROSITE" id="PS50111"/>
    </source>
</evidence>
<sequence length="552" mass="59609">MFAKLNRINIKYGAAFIGVALALMVVVTANALLVNSVKERMVEVSSTLNTAISLVLNADRDLYQARLAEMAYLRGIPGTPETEAQLAAYEENADQARDRIQQVAGLMANYGDVSESEVKFEALYSRWREASGQVFSLYANEDIGGAMEQIDGPSRESFEQLRTFYDVTGQAVDDRVAALEEATLAQVNRQQTIVIGFALVVGLAAIAIALIGPHLMSKAIRQVSRRIREITEGDGDLTARIRSHRSDEIGELADQFNAFIERIDTTLQSVRTSTLSVNQASDEIAKGSQELASRTEQSAANLQQTSASMEQITTTVRNTSDAARQADELVQSTVQVARRGQDAMRDVETTMGEISASSEKINEIITLIDGIAFQTNILALNASVEAARAGEHGRGFAVVAQEVRTLAGRSGDASREIRTLVDRSVSSTQTGAGLVKNAGRTMEEIVASIDKVTRVISEISTGAQEQSQGIGQVNTAVTELDTMTQHNASMVEETSSAAEEMRHQAEQLAALIATFRLSGQDDSDGALADGEALPTLRAVRRDSDDAWHDYAA</sequence>
<dbReference type="PRINTS" id="PR00260">
    <property type="entry name" value="CHEMTRNSDUCR"/>
</dbReference>
<dbReference type="InterPro" id="IPR004089">
    <property type="entry name" value="MCPsignal_dom"/>
</dbReference>
<dbReference type="SUPFAM" id="SSF58104">
    <property type="entry name" value="Methyl-accepting chemotaxis protein (MCP) signaling domain"/>
    <property type="match status" value="1"/>
</dbReference>
<keyword evidence="2 4" id="KW-0807">Transducer</keyword>
<evidence type="ECO:0000256" key="4">
    <source>
        <dbReference type="PROSITE-ProRule" id="PRU00284"/>
    </source>
</evidence>
<dbReference type="Proteomes" id="UP000662703">
    <property type="component" value="Unassembled WGS sequence"/>
</dbReference>
<dbReference type="SMART" id="SM00283">
    <property type="entry name" value="MA"/>
    <property type="match status" value="1"/>
</dbReference>
<evidence type="ECO:0000256" key="3">
    <source>
        <dbReference type="ARBA" id="ARBA00029447"/>
    </source>
</evidence>
<comment type="similarity">
    <text evidence="3">Belongs to the methyl-accepting chemotaxis (MCP) protein family.</text>
</comment>
<protein>
    <submittedName>
        <fullName evidence="9">Methyl-accepting chemotaxis sensory transducer</fullName>
    </submittedName>
</protein>
<dbReference type="SMART" id="SM00304">
    <property type="entry name" value="HAMP"/>
    <property type="match status" value="1"/>
</dbReference>
<evidence type="ECO:0000313" key="10">
    <source>
        <dbReference type="Proteomes" id="UP000662703"/>
    </source>
</evidence>
<evidence type="ECO:0000256" key="5">
    <source>
        <dbReference type="SAM" id="Coils"/>
    </source>
</evidence>
<keyword evidence="10" id="KW-1185">Reference proteome</keyword>
<dbReference type="Gene3D" id="1.10.287.950">
    <property type="entry name" value="Methyl-accepting chemotaxis protein"/>
    <property type="match status" value="1"/>
</dbReference>
<dbReference type="Pfam" id="PF00015">
    <property type="entry name" value="MCPsignal"/>
    <property type="match status" value="1"/>
</dbReference>
<dbReference type="CDD" id="cd11386">
    <property type="entry name" value="MCP_signal"/>
    <property type="match status" value="1"/>
</dbReference>
<comment type="caution">
    <text evidence="9">The sequence shown here is derived from an EMBL/GenBank/DDBJ whole genome shotgun (WGS) entry which is preliminary data.</text>
</comment>
<reference evidence="9 10" key="1">
    <citation type="submission" date="2012-09" db="EMBL/GenBank/DDBJ databases">
        <title>Genome Sequence of alkane-degrading Bacterium Alcanivorax sp. 521-1.</title>
        <authorList>
            <person name="Lai Q."/>
            <person name="Shao Z."/>
        </authorList>
    </citation>
    <scope>NUCLEOTIDE SEQUENCE [LARGE SCALE GENOMIC DNA]</scope>
    <source>
        <strain evidence="9 10">521-1</strain>
    </source>
</reference>
<dbReference type="InterPro" id="IPR051310">
    <property type="entry name" value="MCP_chemotaxis"/>
</dbReference>
<dbReference type="EMBL" id="ARXX01000001">
    <property type="protein sequence ID" value="MBF5054709.1"/>
    <property type="molecule type" value="Genomic_DNA"/>
</dbReference>
<feature type="domain" description="HAMP" evidence="8">
    <location>
        <begin position="214"/>
        <end position="268"/>
    </location>
</feature>
<dbReference type="CDD" id="cd06225">
    <property type="entry name" value="HAMP"/>
    <property type="match status" value="1"/>
</dbReference>
<keyword evidence="6" id="KW-0812">Transmembrane</keyword>
<dbReference type="RefSeq" id="WP_323745761.1">
    <property type="nucleotide sequence ID" value="NZ_ARXX01000001.1"/>
</dbReference>
<dbReference type="PROSITE" id="PS50885">
    <property type="entry name" value="HAMP"/>
    <property type="match status" value="1"/>
</dbReference>
<dbReference type="PANTHER" id="PTHR43531">
    <property type="entry name" value="PROTEIN ICFG"/>
    <property type="match status" value="1"/>
</dbReference>
<feature type="coiled-coil region" evidence="5">
    <location>
        <begin position="79"/>
        <end position="106"/>
    </location>
</feature>
<keyword evidence="1" id="KW-0488">Methylation</keyword>
<proteinExistence type="inferred from homology"/>
<dbReference type="InterPro" id="IPR003660">
    <property type="entry name" value="HAMP_dom"/>
</dbReference>
<gene>
    <name evidence="9" type="ORF">Y5W_00003</name>
</gene>
<name>A0ABS0AKP9_9GAMM</name>
<organism evidence="9 10">
    <name type="scientific">Alloalcanivorax profundimaris</name>
    <dbReference type="NCBI Taxonomy" id="2735259"/>
    <lineage>
        <taxon>Bacteria</taxon>
        <taxon>Pseudomonadati</taxon>
        <taxon>Pseudomonadota</taxon>
        <taxon>Gammaproteobacteria</taxon>
        <taxon>Oceanospirillales</taxon>
        <taxon>Alcanivoracaceae</taxon>
        <taxon>Alloalcanivorax</taxon>
    </lineage>
</organism>
<dbReference type="Pfam" id="PF00672">
    <property type="entry name" value="HAMP"/>
    <property type="match status" value="1"/>
</dbReference>
<dbReference type="InterPro" id="IPR004090">
    <property type="entry name" value="Chemotax_Me-accpt_rcpt"/>
</dbReference>
<feature type="domain" description="Methyl-accepting transducer" evidence="7">
    <location>
        <begin position="273"/>
        <end position="502"/>
    </location>
</feature>
<evidence type="ECO:0000256" key="2">
    <source>
        <dbReference type="ARBA" id="ARBA00023224"/>
    </source>
</evidence>